<dbReference type="AlphaFoldDB" id="A0A918IQ29"/>
<evidence type="ECO:0000313" key="2">
    <source>
        <dbReference type="EMBL" id="GGW23011.1"/>
    </source>
</evidence>
<gene>
    <name evidence="2" type="ORF">GCM10011452_07300</name>
</gene>
<reference evidence="2" key="2">
    <citation type="submission" date="2020-09" db="EMBL/GenBank/DDBJ databases">
        <authorList>
            <person name="Sun Q."/>
            <person name="Kim S."/>
        </authorList>
    </citation>
    <scope>NUCLEOTIDE SEQUENCE</scope>
    <source>
        <strain evidence="2">KCTC 23714</strain>
    </source>
</reference>
<dbReference type="GO" id="GO:0008146">
    <property type="term" value="F:sulfotransferase activity"/>
    <property type="evidence" value="ECO:0007669"/>
    <property type="project" value="InterPro"/>
</dbReference>
<dbReference type="SUPFAM" id="SSF52540">
    <property type="entry name" value="P-loop containing nucleoside triphosphate hydrolases"/>
    <property type="match status" value="1"/>
</dbReference>
<dbReference type="InterPro" id="IPR027417">
    <property type="entry name" value="P-loop_NTPase"/>
</dbReference>
<sequence>MQQEPTFLMCVGATKAGTSWLFDRLSAHEDCHLRTIKELHYFDMLYRGNFDRYVEGFTRRAQGIEAELPALSGGRLRKFQRRLQDVTDWLAVVLKRGEDLAAYRAYLTQGLRGRRLVADVTPGYALLPEDSFRRMATVGADTRFLYLLRDPLARLWSNARMVAFRRRGADYAADCVQVMDQMLTRIESGETDREDYAGTITRLKAAVSPARLLVMFQDEMLSRPGFARLCDWLGIRPADADFDKRVLEGKPLPLPGELRARALAALRPQYDFVARLFPALPESWRKTLNEVHA</sequence>
<dbReference type="Gene3D" id="3.40.50.300">
    <property type="entry name" value="P-loop containing nucleotide triphosphate hydrolases"/>
    <property type="match status" value="1"/>
</dbReference>
<keyword evidence="3" id="KW-1185">Reference proteome</keyword>
<dbReference type="RefSeq" id="WP_189632431.1">
    <property type="nucleotide sequence ID" value="NZ_BMYQ01000001.1"/>
</dbReference>
<dbReference type="Proteomes" id="UP000628984">
    <property type="component" value="Unassembled WGS sequence"/>
</dbReference>
<evidence type="ECO:0008006" key="4">
    <source>
        <dbReference type="Google" id="ProtNLM"/>
    </source>
</evidence>
<dbReference type="PANTHER" id="PTHR10605:SF56">
    <property type="entry name" value="BIFUNCTIONAL HEPARAN SULFATE N-DEACETYLASE_N-SULFOTRANSFERASE"/>
    <property type="match status" value="1"/>
</dbReference>
<name>A0A918IQ29_9RHOB</name>
<dbReference type="EMBL" id="BMYQ01000001">
    <property type="protein sequence ID" value="GGW23011.1"/>
    <property type="molecule type" value="Genomic_DNA"/>
</dbReference>
<organism evidence="2 3">
    <name type="scientific">Gemmobacter lanyuensis</name>
    <dbReference type="NCBI Taxonomy" id="1054497"/>
    <lineage>
        <taxon>Bacteria</taxon>
        <taxon>Pseudomonadati</taxon>
        <taxon>Pseudomonadota</taxon>
        <taxon>Alphaproteobacteria</taxon>
        <taxon>Rhodobacterales</taxon>
        <taxon>Paracoccaceae</taxon>
        <taxon>Gemmobacter</taxon>
    </lineage>
</organism>
<evidence type="ECO:0000256" key="1">
    <source>
        <dbReference type="ARBA" id="ARBA00022679"/>
    </source>
</evidence>
<keyword evidence="1" id="KW-0808">Transferase</keyword>
<proteinExistence type="predicted"/>
<reference evidence="2" key="1">
    <citation type="journal article" date="2014" name="Int. J. Syst. Evol. Microbiol.">
        <title>Complete genome sequence of Corynebacterium casei LMG S-19264T (=DSM 44701T), isolated from a smear-ripened cheese.</title>
        <authorList>
            <consortium name="US DOE Joint Genome Institute (JGI-PGF)"/>
            <person name="Walter F."/>
            <person name="Albersmeier A."/>
            <person name="Kalinowski J."/>
            <person name="Ruckert C."/>
        </authorList>
    </citation>
    <scope>NUCLEOTIDE SEQUENCE</scope>
    <source>
        <strain evidence="2">KCTC 23714</strain>
    </source>
</reference>
<protein>
    <recommendedName>
        <fullName evidence="4">Sulfotransferase family protein</fullName>
    </recommendedName>
</protein>
<evidence type="ECO:0000313" key="3">
    <source>
        <dbReference type="Proteomes" id="UP000628984"/>
    </source>
</evidence>
<comment type="caution">
    <text evidence="2">The sequence shown here is derived from an EMBL/GenBank/DDBJ whole genome shotgun (WGS) entry which is preliminary data.</text>
</comment>
<dbReference type="Pfam" id="PF13469">
    <property type="entry name" value="Sulfotransfer_3"/>
    <property type="match status" value="1"/>
</dbReference>
<dbReference type="PANTHER" id="PTHR10605">
    <property type="entry name" value="HEPARAN SULFATE SULFOTRANSFERASE"/>
    <property type="match status" value="1"/>
</dbReference>
<accession>A0A918IQ29</accession>
<dbReference type="InterPro" id="IPR037359">
    <property type="entry name" value="NST/OST"/>
</dbReference>